<dbReference type="Pfam" id="PF00092">
    <property type="entry name" value="VWA"/>
    <property type="match status" value="1"/>
</dbReference>
<dbReference type="WBParaSite" id="jg9039">
    <property type="protein sequence ID" value="jg9039"/>
    <property type="gene ID" value="jg9039"/>
</dbReference>
<evidence type="ECO:0000259" key="5">
    <source>
        <dbReference type="PROSITE" id="PS50234"/>
    </source>
</evidence>
<dbReference type="InterPro" id="IPR018097">
    <property type="entry name" value="EGF_Ca-bd_CS"/>
</dbReference>
<protein>
    <submittedName>
        <fullName evidence="8">Uncharacterized protein</fullName>
    </submittedName>
</protein>
<dbReference type="SUPFAM" id="SSF53300">
    <property type="entry name" value="vWA-like"/>
    <property type="match status" value="2"/>
</dbReference>
<keyword evidence="2" id="KW-0964">Secreted</keyword>
<evidence type="ECO:0000313" key="8">
    <source>
        <dbReference type="WBParaSite" id="jg9039"/>
    </source>
</evidence>
<comment type="subcellular location">
    <subcellularLocation>
        <location evidence="1">Secreted</location>
        <location evidence="1">Extracellular space</location>
        <location evidence="1">Extracellular matrix</location>
    </subcellularLocation>
</comment>
<dbReference type="SUPFAM" id="SSF49265">
    <property type="entry name" value="Fibronectin type III"/>
    <property type="match status" value="1"/>
</dbReference>
<organism evidence="7 8">
    <name type="scientific">Ditylenchus dipsaci</name>
    <dbReference type="NCBI Taxonomy" id="166011"/>
    <lineage>
        <taxon>Eukaryota</taxon>
        <taxon>Metazoa</taxon>
        <taxon>Ecdysozoa</taxon>
        <taxon>Nematoda</taxon>
        <taxon>Chromadorea</taxon>
        <taxon>Rhabditida</taxon>
        <taxon>Tylenchina</taxon>
        <taxon>Tylenchomorpha</taxon>
        <taxon>Sphaerularioidea</taxon>
        <taxon>Anguinidae</taxon>
        <taxon>Anguininae</taxon>
        <taxon>Ditylenchus</taxon>
    </lineage>
</organism>
<dbReference type="InterPro" id="IPR013783">
    <property type="entry name" value="Ig-like_fold"/>
</dbReference>
<dbReference type="PANTHER" id="PTHR24020">
    <property type="entry name" value="COLLAGEN ALPHA"/>
    <property type="match status" value="1"/>
</dbReference>
<dbReference type="InterPro" id="IPR001881">
    <property type="entry name" value="EGF-like_Ca-bd_dom"/>
</dbReference>
<evidence type="ECO:0000313" key="7">
    <source>
        <dbReference type="Proteomes" id="UP000887574"/>
    </source>
</evidence>
<dbReference type="SUPFAM" id="SSF57196">
    <property type="entry name" value="EGF/Laminin"/>
    <property type="match status" value="1"/>
</dbReference>
<feature type="domain" description="Fibronectin type-III" evidence="6">
    <location>
        <begin position="428"/>
        <end position="523"/>
    </location>
</feature>
<dbReference type="CDD" id="cd00063">
    <property type="entry name" value="FN3"/>
    <property type="match status" value="1"/>
</dbReference>
<dbReference type="InterPro" id="IPR050525">
    <property type="entry name" value="ECM_Assembly_Org"/>
</dbReference>
<dbReference type="InterPro" id="IPR036465">
    <property type="entry name" value="vWFA_dom_sf"/>
</dbReference>
<feature type="domain" description="VWFA" evidence="5">
    <location>
        <begin position="4"/>
        <end position="143"/>
    </location>
</feature>
<evidence type="ECO:0000259" key="6">
    <source>
        <dbReference type="PROSITE" id="PS50853"/>
    </source>
</evidence>
<dbReference type="PROSITE" id="PS01187">
    <property type="entry name" value="EGF_CA"/>
    <property type="match status" value="1"/>
</dbReference>
<name>A0A915ERK7_9BILA</name>
<reference evidence="8" key="1">
    <citation type="submission" date="2022-11" db="UniProtKB">
        <authorList>
            <consortium name="WormBaseParasite"/>
        </authorList>
    </citation>
    <scope>IDENTIFICATION</scope>
</reference>
<dbReference type="InterPro" id="IPR003961">
    <property type="entry name" value="FN3_dom"/>
</dbReference>
<dbReference type="Proteomes" id="UP000887574">
    <property type="component" value="Unplaced"/>
</dbReference>
<dbReference type="PROSITE" id="PS50853">
    <property type="entry name" value="FN3"/>
    <property type="match status" value="1"/>
</dbReference>
<dbReference type="CDD" id="cd00054">
    <property type="entry name" value="EGF_CA"/>
    <property type="match status" value="1"/>
</dbReference>
<keyword evidence="3" id="KW-1015">Disulfide bond</keyword>
<dbReference type="AlphaFoldDB" id="A0A915ERK7"/>
<sequence length="648" mass="71281">MKKTLNSRNGTKLTLGHYEDKIELLSKITDSEKLSGTAIALRGLEAAKQQFQLHGRGDDVSKVILLITNGKHRGNAATVAQDLREKHGIQIFAVAVNPSAEQYSSLSRIVGAENVDQRLLKVSSVEDFTIHADDKLSFIRRSLCGRITPAASAQSQTTNEIGSGRTMKRDVSKIYISELIQTTPNNVTQSHSASKMTQPVPLCRDGFLRPYLMTVIVDVTARSELKDFLAVLSHLSAFLDQKFGSESQRMRLNLITVNSDQIVSKHPDLPMEELLSTLKEIKQERNASKPAKLGLAIRQAVFLMDEQIIRGVNQFIIIISADGLSSDETIEPGQLSVNIYPQHVIAISVKNPSSDLLKSLTKGSSTRVIHFSDWKGNNTPQQFINWISFSMCELMKSDSGPGLTKTTKADSTKLPKWRKASAEPKAGEPSNVVLTPLSPTSMSVSWTCCTNNKINYVILYTPDEKLSKDKWKRVPANCRDSFGTVLENLPTGTDYAACVVQDLPTVGEAATPKCSSGHLFNPETHVCEDINECDNGNGGCSHGCVNTIGDYYCACPHKMMLDPADPKLCIPVAGSFDRITQLLARYLYANADPSPSTNQMESLKAVVDPIVRKSNDEKFKASIKSENGQQSLSFEWPAVMKKAFNWLA</sequence>
<dbReference type="InterPro" id="IPR002035">
    <property type="entry name" value="VWF_A"/>
</dbReference>
<dbReference type="SMART" id="SM00179">
    <property type="entry name" value="EGF_CA"/>
    <property type="match status" value="1"/>
</dbReference>
<keyword evidence="7" id="KW-1185">Reference proteome</keyword>
<evidence type="ECO:0000256" key="4">
    <source>
        <dbReference type="SAM" id="MobiDB-lite"/>
    </source>
</evidence>
<accession>A0A915ERK7</accession>
<dbReference type="Gene3D" id="2.60.40.10">
    <property type="entry name" value="Immunoglobulins"/>
    <property type="match status" value="1"/>
</dbReference>
<dbReference type="PROSITE" id="PS50234">
    <property type="entry name" value="VWFA"/>
    <property type="match status" value="1"/>
</dbReference>
<dbReference type="PANTHER" id="PTHR24020:SF84">
    <property type="entry name" value="VWFA DOMAIN-CONTAINING PROTEIN"/>
    <property type="match status" value="1"/>
</dbReference>
<proteinExistence type="predicted"/>
<dbReference type="GO" id="GO:0005509">
    <property type="term" value="F:calcium ion binding"/>
    <property type="evidence" value="ECO:0007669"/>
    <property type="project" value="InterPro"/>
</dbReference>
<feature type="region of interest" description="Disordered" evidence="4">
    <location>
        <begin position="399"/>
        <end position="428"/>
    </location>
</feature>
<evidence type="ECO:0000256" key="3">
    <source>
        <dbReference type="ARBA" id="ARBA00023157"/>
    </source>
</evidence>
<keyword evidence="2" id="KW-0272">Extracellular matrix</keyword>
<dbReference type="InterPro" id="IPR036116">
    <property type="entry name" value="FN3_sf"/>
</dbReference>
<evidence type="ECO:0000256" key="1">
    <source>
        <dbReference type="ARBA" id="ARBA00004498"/>
    </source>
</evidence>
<dbReference type="Gene3D" id="2.10.25.10">
    <property type="entry name" value="Laminin"/>
    <property type="match status" value="1"/>
</dbReference>
<dbReference type="Gene3D" id="3.40.50.410">
    <property type="entry name" value="von Willebrand factor, type A domain"/>
    <property type="match status" value="2"/>
</dbReference>
<evidence type="ECO:0000256" key="2">
    <source>
        <dbReference type="ARBA" id="ARBA00022530"/>
    </source>
</evidence>